<dbReference type="OrthoDB" id="661524at2"/>
<proteinExistence type="predicted"/>
<evidence type="ECO:0000313" key="2">
    <source>
        <dbReference type="Proteomes" id="UP000185003"/>
    </source>
</evidence>
<reference evidence="1 2" key="1">
    <citation type="submission" date="2016-11" db="EMBL/GenBank/DDBJ databases">
        <authorList>
            <person name="Jaros S."/>
            <person name="Januszkiewicz K."/>
            <person name="Wedrychowicz H."/>
        </authorList>
    </citation>
    <scope>NUCLEOTIDE SEQUENCE [LARGE SCALE GENOMIC DNA]</scope>
    <source>
        <strain evidence="1 2">DSM 24787</strain>
    </source>
</reference>
<keyword evidence="2" id="KW-1185">Reference proteome</keyword>
<evidence type="ECO:0000313" key="1">
    <source>
        <dbReference type="EMBL" id="SIN79290.1"/>
    </source>
</evidence>
<organism evidence="1 2">
    <name type="scientific">Chitinophaga niabensis</name>
    <dbReference type="NCBI Taxonomy" id="536979"/>
    <lineage>
        <taxon>Bacteria</taxon>
        <taxon>Pseudomonadati</taxon>
        <taxon>Bacteroidota</taxon>
        <taxon>Chitinophagia</taxon>
        <taxon>Chitinophagales</taxon>
        <taxon>Chitinophagaceae</taxon>
        <taxon>Chitinophaga</taxon>
    </lineage>
</organism>
<dbReference type="AlphaFoldDB" id="A0A1N6E8E4"/>
<name>A0A1N6E8E4_9BACT</name>
<sequence>MSNFNKDAGKFISLIKGAKLTQAYRIDQVDRKKHKDPLLAGFFGLNKINELLNKDKATGLRIYYGLDIDGDGKRDKKFVLVAVDADGNDILPSAENQFAKDQPADDILATDTYCPFDCPKSNPLNSDKEDDNG</sequence>
<dbReference type="EMBL" id="FSRA01000001">
    <property type="protein sequence ID" value="SIN79290.1"/>
    <property type="molecule type" value="Genomic_DNA"/>
</dbReference>
<gene>
    <name evidence="1" type="ORF">SAMN04488055_1385</name>
</gene>
<accession>A0A1N6E8E4</accession>
<protein>
    <submittedName>
        <fullName evidence="1">Uncharacterized protein</fullName>
    </submittedName>
</protein>
<dbReference type="RefSeq" id="WP_074238530.1">
    <property type="nucleotide sequence ID" value="NZ_FSRA01000001.1"/>
</dbReference>
<dbReference type="Proteomes" id="UP000185003">
    <property type="component" value="Unassembled WGS sequence"/>
</dbReference>
<dbReference type="STRING" id="536979.SAMN04488055_1385"/>